<dbReference type="PANTHER" id="PTHR10668:SF105">
    <property type="entry name" value="DEHYDROGENASE-RELATED"/>
    <property type="match status" value="1"/>
</dbReference>
<dbReference type="EMBL" id="CAEZYY010000088">
    <property type="protein sequence ID" value="CAB4776269.1"/>
    <property type="molecule type" value="Genomic_DNA"/>
</dbReference>
<dbReference type="EMBL" id="CAFBQP010000174">
    <property type="protein sequence ID" value="CAB5068895.1"/>
    <property type="molecule type" value="Genomic_DNA"/>
</dbReference>
<dbReference type="Gene3D" id="3.50.50.60">
    <property type="entry name" value="FAD/NAD(P)-binding domain"/>
    <property type="match status" value="2"/>
</dbReference>
<dbReference type="Pfam" id="PF13450">
    <property type="entry name" value="NAD_binding_8"/>
    <property type="match status" value="1"/>
</dbReference>
<evidence type="ECO:0000313" key="1">
    <source>
        <dbReference type="EMBL" id="CAB4776269.1"/>
    </source>
</evidence>
<protein>
    <submittedName>
        <fullName evidence="1">Unannotated protein</fullName>
    </submittedName>
</protein>
<organism evidence="1">
    <name type="scientific">freshwater metagenome</name>
    <dbReference type="NCBI Taxonomy" id="449393"/>
    <lineage>
        <taxon>unclassified sequences</taxon>
        <taxon>metagenomes</taxon>
        <taxon>ecological metagenomes</taxon>
    </lineage>
</organism>
<gene>
    <name evidence="1" type="ORF">UFOPK2806_02723</name>
    <name evidence="2" type="ORF">UFOPK4306_02584</name>
</gene>
<accession>A0A6J6VXZ1</accession>
<dbReference type="PANTHER" id="PTHR10668">
    <property type="entry name" value="PHYTOENE DEHYDROGENASE"/>
    <property type="match status" value="1"/>
</dbReference>
<dbReference type="PRINTS" id="PR00419">
    <property type="entry name" value="ADXRDTASE"/>
</dbReference>
<dbReference type="InterPro" id="IPR036188">
    <property type="entry name" value="FAD/NAD-bd_sf"/>
</dbReference>
<proteinExistence type="predicted"/>
<sequence>MRSAVIVGAGPNGLTAAARLAREGWKVSVYEARSTIGGGSRTAELIETGVRHDVCAAVHPAGASSVAFRSLRLEEHGLRWVQPEVPLVHPLGGERAGVLYRSLDDTVAALPGRDGARWRRLMQPLLEDFDYLTGFTQGPLIGVPRNPVAAAQFGLRAVWPATVLRRMFRHDEAQALLGGLAAHSCLPMNRPFTGGLGLMLGLMGHAVGWPVAEGGSQSIVDALASVIRSHDGELHTDHEVMDLRDLPSADAVLLDLAPRQLVAMSGGRLDGWRGRPYRRFRHGWSACKVDYVLSGPMPWTAPEARRTATLHLGGPFSEVEESEAIVQRGGVGARPFVLVAQPTVADPTRAPAGRHTLWAYCHVPNGSPLNVTDRIEAQFDRFAPGWRDLVVGRAVRTAPEFVEYNPSAIGGDFAGGSMAGLQLLARPRIALDPYRTPLPNVWLCSASTPPGAAVHGMCGWHAAASVLRG</sequence>
<dbReference type="SUPFAM" id="SSF51905">
    <property type="entry name" value="FAD/NAD(P)-binding domain"/>
    <property type="match status" value="1"/>
</dbReference>
<evidence type="ECO:0000313" key="2">
    <source>
        <dbReference type="EMBL" id="CAB5068895.1"/>
    </source>
</evidence>
<name>A0A6J6VXZ1_9ZZZZ</name>
<reference evidence="1" key="1">
    <citation type="submission" date="2020-05" db="EMBL/GenBank/DDBJ databases">
        <authorList>
            <person name="Chiriac C."/>
            <person name="Salcher M."/>
            <person name="Ghai R."/>
            <person name="Kavagutti S V."/>
        </authorList>
    </citation>
    <scope>NUCLEOTIDE SEQUENCE</scope>
</reference>
<dbReference type="AlphaFoldDB" id="A0A6J6VXZ1"/>